<protein>
    <submittedName>
        <fullName evidence="2">Uncharacterized protein</fullName>
    </submittedName>
</protein>
<evidence type="ECO:0000313" key="2">
    <source>
        <dbReference type="EMBL" id="OYR57320.1"/>
    </source>
</evidence>
<dbReference type="RefSeq" id="WP_094531159.1">
    <property type="nucleotide sequence ID" value="NZ_NHPJ01000064.1"/>
</dbReference>
<proteinExistence type="predicted"/>
<accession>A0A256IL81</accession>
<feature type="transmembrane region" description="Helical" evidence="1">
    <location>
        <begin position="87"/>
        <end position="107"/>
    </location>
</feature>
<name>A0A256IL81_9EURY</name>
<organism evidence="2 3">
    <name type="scientific">Halorubrum halodurans</name>
    <dbReference type="NCBI Taxonomy" id="1383851"/>
    <lineage>
        <taxon>Archaea</taxon>
        <taxon>Methanobacteriati</taxon>
        <taxon>Methanobacteriota</taxon>
        <taxon>Stenosarchaea group</taxon>
        <taxon>Halobacteria</taxon>
        <taxon>Halobacteriales</taxon>
        <taxon>Haloferacaceae</taxon>
        <taxon>Halorubrum</taxon>
    </lineage>
</organism>
<dbReference type="AlphaFoldDB" id="A0A256IL81"/>
<dbReference type="Proteomes" id="UP000216308">
    <property type="component" value="Unassembled WGS sequence"/>
</dbReference>
<sequence>MSSRTPQGTEDRPDPVRLRALRRPLAVWALMAVLAVLNGGFREVVLVSRLGHRAAHLLSTALLVAAILLVAYGFVRSTSVDYRRTELAAVGVCWTVLTVGFEFLVGYVEGTPVSVTLGQYDVLGGQVWIAVPVALLAAPLLFGHVLRR</sequence>
<dbReference type="OrthoDB" id="142099at2157"/>
<dbReference type="EMBL" id="NHPJ01000064">
    <property type="protein sequence ID" value="OYR57320.1"/>
    <property type="molecule type" value="Genomic_DNA"/>
</dbReference>
<keyword evidence="1" id="KW-0812">Transmembrane</keyword>
<evidence type="ECO:0000256" key="1">
    <source>
        <dbReference type="SAM" id="Phobius"/>
    </source>
</evidence>
<feature type="transmembrane region" description="Helical" evidence="1">
    <location>
        <begin position="53"/>
        <end position="75"/>
    </location>
</feature>
<keyword evidence="3" id="KW-1185">Reference proteome</keyword>
<feature type="transmembrane region" description="Helical" evidence="1">
    <location>
        <begin position="21"/>
        <end position="41"/>
    </location>
</feature>
<keyword evidence="1" id="KW-1133">Transmembrane helix</keyword>
<comment type="caution">
    <text evidence="2">The sequence shown here is derived from an EMBL/GenBank/DDBJ whole genome shotgun (WGS) entry which is preliminary data.</text>
</comment>
<feature type="transmembrane region" description="Helical" evidence="1">
    <location>
        <begin position="127"/>
        <end position="146"/>
    </location>
</feature>
<keyword evidence="1" id="KW-0472">Membrane</keyword>
<reference evidence="2 3" key="1">
    <citation type="journal article" date="2014" name="Front. Microbiol.">
        <title>Population and genomic analysis of the genus Halorubrum.</title>
        <authorList>
            <person name="Fullmer M.S."/>
            <person name="Soucy S.M."/>
            <person name="Swithers K.S."/>
            <person name="Makkay A.M."/>
            <person name="Wheeler R."/>
            <person name="Ventosa A."/>
            <person name="Gogarten J.P."/>
            <person name="Papke R.T."/>
        </authorList>
    </citation>
    <scope>NUCLEOTIDE SEQUENCE [LARGE SCALE GENOMIC DNA]</scope>
    <source>
        <strain evidence="2 3">Cb34</strain>
    </source>
</reference>
<gene>
    <name evidence="2" type="ORF">DJ70_06240</name>
</gene>
<evidence type="ECO:0000313" key="3">
    <source>
        <dbReference type="Proteomes" id="UP000216308"/>
    </source>
</evidence>